<sequence length="77" mass="8604">MLTNFISIPVFIISLAIGLFVVYIWGPDLKTVYVYPTPDNIKKIQYKDNADNCFIYKASEVTCPINSSDISSIPVQG</sequence>
<reference evidence="2" key="1">
    <citation type="journal article" date="2020" name="Nature">
        <title>Giant virus diversity and host interactions through global metagenomics.</title>
        <authorList>
            <person name="Schulz F."/>
            <person name="Roux S."/>
            <person name="Paez-Espino D."/>
            <person name="Jungbluth S."/>
            <person name="Walsh D.A."/>
            <person name="Denef V.J."/>
            <person name="McMahon K.D."/>
            <person name="Konstantinidis K.T."/>
            <person name="Eloe-Fadrosh E.A."/>
            <person name="Kyrpides N.C."/>
            <person name="Woyke T."/>
        </authorList>
    </citation>
    <scope>NUCLEOTIDE SEQUENCE</scope>
    <source>
        <strain evidence="2">GVMAG-M-3300009182-78</strain>
    </source>
</reference>
<dbReference type="EMBL" id="MN739046">
    <property type="protein sequence ID" value="QHS85669.1"/>
    <property type="molecule type" value="Genomic_DNA"/>
</dbReference>
<keyword evidence="1" id="KW-1133">Transmembrane helix</keyword>
<accession>A0A6C0B2C5</accession>
<proteinExistence type="predicted"/>
<protein>
    <submittedName>
        <fullName evidence="2">Uncharacterized protein</fullName>
    </submittedName>
</protein>
<organism evidence="2">
    <name type="scientific">viral metagenome</name>
    <dbReference type="NCBI Taxonomy" id="1070528"/>
    <lineage>
        <taxon>unclassified sequences</taxon>
        <taxon>metagenomes</taxon>
        <taxon>organismal metagenomes</taxon>
    </lineage>
</organism>
<keyword evidence="1" id="KW-0812">Transmembrane</keyword>
<name>A0A6C0B2C5_9ZZZZ</name>
<evidence type="ECO:0000313" key="2">
    <source>
        <dbReference type="EMBL" id="QHS85669.1"/>
    </source>
</evidence>
<keyword evidence="1" id="KW-0472">Membrane</keyword>
<feature type="transmembrane region" description="Helical" evidence="1">
    <location>
        <begin position="6"/>
        <end position="25"/>
    </location>
</feature>
<evidence type="ECO:0000256" key="1">
    <source>
        <dbReference type="SAM" id="Phobius"/>
    </source>
</evidence>
<dbReference type="AlphaFoldDB" id="A0A6C0B2C5"/>